<dbReference type="PANTHER" id="PTHR43046:SF16">
    <property type="entry name" value="ADP-RIBOSE PYROPHOSPHATASE YJHB-RELATED"/>
    <property type="match status" value="1"/>
</dbReference>
<evidence type="ECO:0000256" key="3">
    <source>
        <dbReference type="RuleBase" id="RU003476"/>
    </source>
</evidence>
<dbReference type="SUPFAM" id="SSF55811">
    <property type="entry name" value="Nudix"/>
    <property type="match status" value="1"/>
</dbReference>
<dbReference type="Proteomes" id="UP000481643">
    <property type="component" value="Unassembled WGS sequence"/>
</dbReference>
<dbReference type="PANTHER" id="PTHR43046">
    <property type="entry name" value="GDP-MANNOSE MANNOSYL HYDROLASE"/>
    <property type="match status" value="1"/>
</dbReference>
<dbReference type="InterPro" id="IPR020476">
    <property type="entry name" value="Nudix_hydrolase"/>
</dbReference>
<feature type="domain" description="Nudix hydrolase" evidence="4">
    <location>
        <begin position="8"/>
        <end position="137"/>
    </location>
</feature>
<dbReference type="EMBL" id="WBVX01000002">
    <property type="protein sequence ID" value="KAB2689632.1"/>
    <property type="molecule type" value="Genomic_DNA"/>
</dbReference>
<dbReference type="PROSITE" id="PS51462">
    <property type="entry name" value="NUDIX"/>
    <property type="match status" value="1"/>
</dbReference>
<evidence type="ECO:0000259" key="4">
    <source>
        <dbReference type="PROSITE" id="PS51462"/>
    </source>
</evidence>
<dbReference type="InterPro" id="IPR020084">
    <property type="entry name" value="NUDIX_hydrolase_CS"/>
</dbReference>
<accession>A0A6L3YVP0</accession>
<dbReference type="InterPro" id="IPR015797">
    <property type="entry name" value="NUDIX_hydrolase-like_dom_sf"/>
</dbReference>
<evidence type="ECO:0000256" key="1">
    <source>
        <dbReference type="ARBA" id="ARBA00001946"/>
    </source>
</evidence>
<evidence type="ECO:0000313" key="5">
    <source>
        <dbReference type="EMBL" id="KAB2689632.1"/>
    </source>
</evidence>
<dbReference type="RefSeq" id="WP_151651015.1">
    <property type="nucleotide sequence ID" value="NZ_JAKVTF010000002.1"/>
</dbReference>
<organism evidence="5 6">
    <name type="scientific">Brucella tritici</name>
    <dbReference type="NCBI Taxonomy" id="94626"/>
    <lineage>
        <taxon>Bacteria</taxon>
        <taxon>Pseudomonadati</taxon>
        <taxon>Pseudomonadota</taxon>
        <taxon>Alphaproteobacteria</taxon>
        <taxon>Hyphomicrobiales</taxon>
        <taxon>Brucellaceae</taxon>
        <taxon>Brucella/Ochrobactrum group</taxon>
        <taxon>Brucella</taxon>
    </lineage>
</organism>
<gene>
    <name evidence="5" type="ORF">F9L08_02950</name>
</gene>
<dbReference type="Pfam" id="PF00293">
    <property type="entry name" value="NUDIX"/>
    <property type="match status" value="1"/>
</dbReference>
<comment type="cofactor">
    <cofactor evidence="1">
        <name>Mg(2+)</name>
        <dbReference type="ChEBI" id="CHEBI:18420"/>
    </cofactor>
</comment>
<proteinExistence type="inferred from homology"/>
<dbReference type="AlphaFoldDB" id="A0A6L3YVP0"/>
<dbReference type="PROSITE" id="PS00893">
    <property type="entry name" value="NUDIX_BOX"/>
    <property type="match status" value="1"/>
</dbReference>
<keyword evidence="2 3" id="KW-0378">Hydrolase</keyword>
<name>A0A6L3YVP0_9HYPH</name>
<evidence type="ECO:0000256" key="2">
    <source>
        <dbReference type="ARBA" id="ARBA00022801"/>
    </source>
</evidence>
<evidence type="ECO:0000313" key="6">
    <source>
        <dbReference type="Proteomes" id="UP000481643"/>
    </source>
</evidence>
<comment type="similarity">
    <text evidence="3">Belongs to the Nudix hydrolase family.</text>
</comment>
<dbReference type="GO" id="GO:0016787">
    <property type="term" value="F:hydrolase activity"/>
    <property type="evidence" value="ECO:0007669"/>
    <property type="project" value="UniProtKB-KW"/>
</dbReference>
<dbReference type="InterPro" id="IPR000086">
    <property type="entry name" value="NUDIX_hydrolase_dom"/>
</dbReference>
<reference evidence="5 6" key="1">
    <citation type="submission" date="2019-09" db="EMBL/GenBank/DDBJ databases">
        <title>Taxonomic organization of the family Brucellaceae based on a phylogenomic approach.</title>
        <authorList>
            <person name="Leclercq S."/>
            <person name="Cloeckaert A."/>
            <person name="Zygmunt M.S."/>
        </authorList>
    </citation>
    <scope>NUCLEOTIDE SEQUENCE [LARGE SCALE GENOMIC DNA]</scope>
    <source>
        <strain evidence="5 6">WS1830</strain>
    </source>
</reference>
<dbReference type="CDD" id="cd04683">
    <property type="entry name" value="NUDIX_Hydrolase"/>
    <property type="match status" value="1"/>
</dbReference>
<dbReference type="PRINTS" id="PR00502">
    <property type="entry name" value="NUDIXFAMILY"/>
</dbReference>
<comment type="caution">
    <text evidence="5">The sequence shown here is derived from an EMBL/GenBank/DDBJ whole genome shotgun (WGS) entry which is preliminary data.</text>
</comment>
<protein>
    <submittedName>
        <fullName evidence="5">NUDIX domain-containing protein</fullName>
    </submittedName>
</protein>
<dbReference type="Gene3D" id="3.90.79.10">
    <property type="entry name" value="Nucleoside Triphosphate Pyrophosphohydrolase"/>
    <property type="match status" value="1"/>
</dbReference>
<sequence length="163" mass="18237">MNERVRFQLSSAVFVILARGPEICMLQRKTTGWMDGWFSIPAGGLEAGETIRAAAAREAFEETGIIIAPEALRPVHTLHSLTTGNQWLGHFFRADEWTGMPTLCEPDKHADLQWRRLDNLPDNTIPYVRQALLCAAGNEPYSEYGWNRNPGKIISNSIGEQPS</sequence>